<dbReference type="PANTHER" id="PTHR37305:SF1">
    <property type="entry name" value="MEMBRANE PROTEIN"/>
    <property type="match status" value="1"/>
</dbReference>
<keyword evidence="9" id="KW-1185">Reference proteome</keyword>
<sequence>MTSRAPAYRSSLPPGRDGFFQLVRAEFTKLRSVRRWLIVLAAAGVVSIALSLLASNSGPGNNQADAALTGPGGGAVTDRFRYVHQPLTGDGEIIARVVSLKGKGPTGPDDGPATVSWAKAGVLIKDDTKPGSPYAALMATHGHGVRLQWDFTEDQAGSGSAAAGRWLKLVRKGSTLTGYESADGTSWQRVGEAKVTGLPRTAQIGLFVASPDRYSLNRAFGTVSEGTGPSLATGVFDQVKLNGSTPPDSSWSGRLVGQLPTPPAPVGQDERKEGDEQAAEQQMKDLEGSDSRSGGRITVTGSGDIAPDTFGGGDNLGQSLAGSWVALMAFAALGALFVTSEYKRGMIRTTLTASPRRGRVLLAKALVIGGVSFAVALPATAAGFSWAQARMRDSGWVPPVYQHFSLNEGAGLRAVLGTAALLALVAVLAMAAGALLRRSAGAVTGVIVLMLLPLILGSALPLDLIQWIFRLTPAAAFSVQQGTPHYEQLERPCMPENSCYPLPTYGGLGVLAAWTAIVLALAVWRLRRKDA</sequence>
<evidence type="ECO:0000256" key="3">
    <source>
        <dbReference type="ARBA" id="ARBA00022989"/>
    </source>
</evidence>
<feature type="transmembrane region" description="Helical" evidence="6">
    <location>
        <begin position="443"/>
        <end position="469"/>
    </location>
</feature>
<dbReference type="InterPro" id="IPR013525">
    <property type="entry name" value="ABC2_TM"/>
</dbReference>
<evidence type="ECO:0000313" key="8">
    <source>
        <dbReference type="EMBL" id="NGN69662.1"/>
    </source>
</evidence>
<protein>
    <submittedName>
        <fullName evidence="8">ABC transporter permease subunit</fullName>
    </submittedName>
</protein>
<dbReference type="GO" id="GO:0140359">
    <property type="term" value="F:ABC-type transporter activity"/>
    <property type="evidence" value="ECO:0007669"/>
    <property type="project" value="InterPro"/>
</dbReference>
<reference evidence="8 9" key="1">
    <citation type="submission" date="2020-02" db="EMBL/GenBank/DDBJ databases">
        <title>Whole-genome analyses of novel actinobacteria.</title>
        <authorList>
            <person name="Sahin N."/>
        </authorList>
    </citation>
    <scope>NUCLEOTIDE SEQUENCE [LARGE SCALE GENOMIC DNA]</scope>
    <source>
        <strain evidence="8 9">A7024</strain>
    </source>
</reference>
<comment type="caution">
    <text evidence="8">The sequence shown here is derived from an EMBL/GenBank/DDBJ whole genome shotgun (WGS) entry which is preliminary data.</text>
</comment>
<name>A0A6G4UCC1_9ACTN</name>
<evidence type="ECO:0000313" key="9">
    <source>
        <dbReference type="Proteomes" id="UP000481583"/>
    </source>
</evidence>
<dbReference type="EMBL" id="JAAKZV010000324">
    <property type="protein sequence ID" value="NGN69662.1"/>
    <property type="molecule type" value="Genomic_DNA"/>
</dbReference>
<dbReference type="GO" id="GO:0005886">
    <property type="term" value="C:plasma membrane"/>
    <property type="evidence" value="ECO:0007669"/>
    <property type="project" value="UniProtKB-SubCell"/>
</dbReference>
<feature type="domain" description="ABC-2 type transporter transmembrane" evidence="7">
    <location>
        <begin position="324"/>
        <end position="523"/>
    </location>
</feature>
<evidence type="ECO:0000256" key="2">
    <source>
        <dbReference type="ARBA" id="ARBA00022692"/>
    </source>
</evidence>
<keyword evidence="3 6" id="KW-1133">Transmembrane helix</keyword>
<dbReference type="Gene3D" id="2.60.120.200">
    <property type="match status" value="1"/>
</dbReference>
<feature type="region of interest" description="Disordered" evidence="5">
    <location>
        <begin position="241"/>
        <end position="307"/>
    </location>
</feature>
<accession>A0A6G4UCC1</accession>
<feature type="transmembrane region" description="Helical" evidence="6">
    <location>
        <begin position="321"/>
        <end position="340"/>
    </location>
</feature>
<gene>
    <name evidence="8" type="ORF">G5C51_37975</name>
</gene>
<evidence type="ECO:0000256" key="4">
    <source>
        <dbReference type="ARBA" id="ARBA00023136"/>
    </source>
</evidence>
<evidence type="ECO:0000256" key="6">
    <source>
        <dbReference type="SAM" id="Phobius"/>
    </source>
</evidence>
<dbReference type="AlphaFoldDB" id="A0A6G4UCC1"/>
<feature type="transmembrane region" description="Helical" evidence="6">
    <location>
        <begin position="504"/>
        <end position="524"/>
    </location>
</feature>
<feature type="compositionally biased region" description="Polar residues" evidence="5">
    <location>
        <begin position="241"/>
        <end position="252"/>
    </location>
</feature>
<feature type="transmembrane region" description="Helical" evidence="6">
    <location>
        <begin position="414"/>
        <end position="436"/>
    </location>
</feature>
<evidence type="ECO:0000256" key="1">
    <source>
        <dbReference type="ARBA" id="ARBA00004141"/>
    </source>
</evidence>
<organism evidence="8 9">
    <name type="scientific">Streptomyces coryli</name>
    <dbReference type="NCBI Taxonomy" id="1128680"/>
    <lineage>
        <taxon>Bacteria</taxon>
        <taxon>Bacillati</taxon>
        <taxon>Actinomycetota</taxon>
        <taxon>Actinomycetes</taxon>
        <taxon>Kitasatosporales</taxon>
        <taxon>Streptomycetaceae</taxon>
        <taxon>Streptomyces</taxon>
    </lineage>
</organism>
<dbReference type="PANTHER" id="PTHR37305">
    <property type="entry name" value="INTEGRAL MEMBRANE PROTEIN-RELATED"/>
    <property type="match status" value="1"/>
</dbReference>
<evidence type="ECO:0000256" key="5">
    <source>
        <dbReference type="SAM" id="MobiDB-lite"/>
    </source>
</evidence>
<dbReference type="Pfam" id="PF12698">
    <property type="entry name" value="ABC2_membrane_3"/>
    <property type="match status" value="1"/>
</dbReference>
<keyword evidence="4 6" id="KW-0472">Membrane</keyword>
<evidence type="ECO:0000259" key="7">
    <source>
        <dbReference type="Pfam" id="PF12698"/>
    </source>
</evidence>
<feature type="transmembrane region" description="Helical" evidence="6">
    <location>
        <begin position="36"/>
        <end position="54"/>
    </location>
</feature>
<proteinExistence type="predicted"/>
<comment type="subcellular location">
    <subcellularLocation>
        <location evidence="1">Membrane</location>
        <topology evidence="1">Multi-pass membrane protein</topology>
    </subcellularLocation>
</comment>
<feature type="transmembrane region" description="Helical" evidence="6">
    <location>
        <begin position="361"/>
        <end position="387"/>
    </location>
</feature>
<keyword evidence="2 6" id="KW-0812">Transmembrane</keyword>
<dbReference type="Proteomes" id="UP000481583">
    <property type="component" value="Unassembled WGS sequence"/>
</dbReference>